<accession>A0A4Z2D2W4</accession>
<feature type="compositionally biased region" description="Pro residues" evidence="1">
    <location>
        <begin position="71"/>
        <end position="80"/>
    </location>
</feature>
<dbReference type="EMBL" id="SKCS01000334">
    <property type="protein sequence ID" value="TNN10840.1"/>
    <property type="molecule type" value="Genomic_DNA"/>
</dbReference>
<keyword evidence="3" id="KW-1185">Reference proteome</keyword>
<reference evidence="2 3" key="1">
    <citation type="submission" date="2019-03" db="EMBL/GenBank/DDBJ databases">
        <title>An improved genome assembly of the fluke Schistosoma japonicum.</title>
        <authorList>
            <person name="Hu W."/>
            <person name="Luo F."/>
            <person name="Yin M."/>
            <person name="Mo X."/>
            <person name="Sun C."/>
            <person name="Wu Q."/>
            <person name="Zhu B."/>
            <person name="Xiang M."/>
            <person name="Wang J."/>
            <person name="Wang Y."/>
            <person name="Zhang T."/>
            <person name="Xu B."/>
            <person name="Zheng H."/>
            <person name="Feng Z."/>
        </authorList>
    </citation>
    <scope>NUCLEOTIDE SEQUENCE [LARGE SCALE GENOMIC DNA]</scope>
    <source>
        <strain evidence="2">HuSjv2</strain>
        <tissue evidence="2">Worms</tissue>
    </source>
</reference>
<feature type="compositionally biased region" description="Polar residues" evidence="1">
    <location>
        <begin position="10"/>
        <end position="28"/>
    </location>
</feature>
<dbReference type="EMBL" id="SKCS01000334">
    <property type="protein sequence ID" value="TNN10837.1"/>
    <property type="molecule type" value="Genomic_DNA"/>
</dbReference>
<protein>
    <submittedName>
        <fullName evidence="2">Uncharacterized protein</fullName>
    </submittedName>
</protein>
<dbReference type="OrthoDB" id="6239413at2759"/>
<dbReference type="AlphaFoldDB" id="A0A4Z2D2W4"/>
<name>A0A4Z2D2W4_SCHJA</name>
<comment type="caution">
    <text evidence="2">The sequence shown here is derived from an EMBL/GenBank/DDBJ whole genome shotgun (WGS) entry which is preliminary data.</text>
</comment>
<dbReference type="EMBL" id="SKCS01000334">
    <property type="protein sequence ID" value="TNN10841.1"/>
    <property type="molecule type" value="Genomic_DNA"/>
</dbReference>
<organism evidence="2 3">
    <name type="scientific">Schistosoma japonicum</name>
    <name type="common">Blood fluke</name>
    <dbReference type="NCBI Taxonomy" id="6182"/>
    <lineage>
        <taxon>Eukaryota</taxon>
        <taxon>Metazoa</taxon>
        <taxon>Spiralia</taxon>
        <taxon>Lophotrochozoa</taxon>
        <taxon>Platyhelminthes</taxon>
        <taxon>Trematoda</taxon>
        <taxon>Digenea</taxon>
        <taxon>Strigeidida</taxon>
        <taxon>Schistosomatoidea</taxon>
        <taxon>Schistosomatidae</taxon>
        <taxon>Schistosoma</taxon>
    </lineage>
</organism>
<feature type="compositionally biased region" description="Polar residues" evidence="1">
    <location>
        <begin position="85"/>
        <end position="94"/>
    </location>
</feature>
<gene>
    <name evidence="2" type="ORF">EWB00_005056</name>
</gene>
<evidence type="ECO:0000313" key="3">
    <source>
        <dbReference type="Proteomes" id="UP000311919"/>
    </source>
</evidence>
<evidence type="ECO:0000313" key="2">
    <source>
        <dbReference type="EMBL" id="TNN10841.1"/>
    </source>
</evidence>
<evidence type="ECO:0000256" key="1">
    <source>
        <dbReference type="SAM" id="MobiDB-lite"/>
    </source>
</evidence>
<feature type="compositionally biased region" description="Polar residues" evidence="1">
    <location>
        <begin position="37"/>
        <end position="67"/>
    </location>
</feature>
<feature type="region of interest" description="Disordered" evidence="1">
    <location>
        <begin position="1"/>
        <end position="107"/>
    </location>
</feature>
<dbReference type="Proteomes" id="UP000311919">
    <property type="component" value="Unassembled WGS sequence"/>
</dbReference>
<sequence>MVIFEKLKENQTPLSSEENSQDNVSIKNDSVELPEASDSNEGNFQATCSNSSTRYQLDSPQTESARTISAPSPPSRPPKPMGISIKSSTVTNPSSPRPLTPLPQASNTTYSEGLYEVIDNGTKSPAQMLSKQLVRTSISSEKCSCKVDKYYLYLGKATCDNLEKDESSQNFVAESNILQPHPSRSQSKNSFKDSCSLFGSTSHLSVRSQLNKKPKLKWKLFELLEKKDVSKIRKYTCALHINPDETVKNIVQASRTCTRQPKRSLPYLVLDRNSLSESGELFNVEQDNFSRNHSTHRDNCLNDSNNIDNTYQFQCLNSNSWLSDTITSELLKNSLDLREAGLLDIREGEKLEVMCTFMEPRLLVRNTIGQYGLVRQSEVRNT</sequence>
<proteinExistence type="predicted"/>
<dbReference type="EMBL" id="SKCS01000334">
    <property type="protein sequence ID" value="TNN10838.1"/>
    <property type="molecule type" value="Genomic_DNA"/>
</dbReference>